<dbReference type="Proteomes" id="UP000184203">
    <property type="component" value="Unassembled WGS sequence"/>
</dbReference>
<keyword evidence="1" id="KW-0472">Membrane</keyword>
<feature type="transmembrane region" description="Helical" evidence="1">
    <location>
        <begin position="39"/>
        <end position="58"/>
    </location>
</feature>
<organism evidence="3 4">
    <name type="scientific">Haladaptatus paucihalophilus DX253</name>
    <dbReference type="NCBI Taxonomy" id="797209"/>
    <lineage>
        <taxon>Archaea</taxon>
        <taxon>Methanobacteriati</taxon>
        <taxon>Methanobacteriota</taxon>
        <taxon>Stenosarchaea group</taxon>
        <taxon>Halobacteria</taxon>
        <taxon>Halobacteriales</taxon>
        <taxon>Haladaptataceae</taxon>
        <taxon>Haladaptatus</taxon>
    </lineage>
</organism>
<dbReference type="InterPro" id="IPR055746">
    <property type="entry name" value="DUF7322"/>
</dbReference>
<evidence type="ECO:0000313" key="3">
    <source>
        <dbReference type="EMBL" id="SHK01230.1"/>
    </source>
</evidence>
<accession>A0A1M6NZY7</accession>
<feature type="transmembrane region" description="Helical" evidence="1">
    <location>
        <begin position="64"/>
        <end position="80"/>
    </location>
</feature>
<proteinExistence type="predicted"/>
<dbReference type="Pfam" id="PF24008">
    <property type="entry name" value="DUF7322"/>
    <property type="match status" value="1"/>
</dbReference>
<keyword evidence="4" id="KW-1185">Reference proteome</keyword>
<protein>
    <recommendedName>
        <fullName evidence="2">DUF7322 domain-containing protein</fullName>
    </recommendedName>
</protein>
<dbReference type="AlphaFoldDB" id="A0A1M6NZY7"/>
<reference evidence="4" key="1">
    <citation type="submission" date="2016-11" db="EMBL/GenBank/DDBJ databases">
        <authorList>
            <person name="Varghese N."/>
            <person name="Submissions S."/>
        </authorList>
    </citation>
    <scope>NUCLEOTIDE SEQUENCE [LARGE SCALE GENOMIC DNA]</scope>
    <source>
        <strain evidence="4">DX253</strain>
    </source>
</reference>
<dbReference type="EMBL" id="FRAN01000001">
    <property type="protein sequence ID" value="SHK01230.1"/>
    <property type="molecule type" value="Genomic_DNA"/>
</dbReference>
<sequence>MVPTVDDPSERLRVDTPSVRDYSTVDADPEIQKEFWSQVLLFNIALFCLSLGLMLVAFQSRWTFGGGLVVIGLFAFSRGYRRYRNVQKD</sequence>
<evidence type="ECO:0000256" key="1">
    <source>
        <dbReference type="SAM" id="Phobius"/>
    </source>
</evidence>
<feature type="domain" description="DUF7322" evidence="2">
    <location>
        <begin position="26"/>
        <end position="85"/>
    </location>
</feature>
<evidence type="ECO:0000259" key="2">
    <source>
        <dbReference type="Pfam" id="PF24008"/>
    </source>
</evidence>
<gene>
    <name evidence="3" type="ORF">SAMN05444342_0274</name>
</gene>
<name>A0A1M6NZY7_HALPU</name>
<keyword evidence="1" id="KW-1133">Transmembrane helix</keyword>
<evidence type="ECO:0000313" key="4">
    <source>
        <dbReference type="Proteomes" id="UP000184203"/>
    </source>
</evidence>
<keyword evidence="1" id="KW-0812">Transmembrane</keyword>